<sequence length="205" mass="23088">MPRWCPALLRWYLTLSAWYLALRRWYLPLNTTPGRSRQSHAFRPARHHHVASLSQQTLYHTTDDDDLNPPPLPLPRLPVSHPRPHGPPSTRPSRTPPSGADVKTRSKTTILPRACLSHALPPLAVSDLGPVTNPVSPTSPPQPPDGIVTRTRSYPRRRPWSLRRTAPVPNPASPTRLPSRHTAHSNHEEPAVVSGMDGWRWNDRK</sequence>
<dbReference type="AlphaFoldDB" id="A0AAD7K4B8"/>
<evidence type="ECO:0000256" key="1">
    <source>
        <dbReference type="SAM" id="MobiDB-lite"/>
    </source>
</evidence>
<dbReference type="EMBL" id="JARKIB010000009">
    <property type="protein sequence ID" value="KAJ7776406.1"/>
    <property type="molecule type" value="Genomic_DNA"/>
</dbReference>
<gene>
    <name evidence="2" type="ORF">B0H16DRAFT_1859433</name>
</gene>
<evidence type="ECO:0000313" key="2">
    <source>
        <dbReference type="EMBL" id="KAJ7776406.1"/>
    </source>
</evidence>
<feature type="region of interest" description="Disordered" evidence="1">
    <location>
        <begin position="60"/>
        <end position="105"/>
    </location>
</feature>
<reference evidence="2" key="1">
    <citation type="submission" date="2023-03" db="EMBL/GenBank/DDBJ databases">
        <title>Massive genome expansion in bonnet fungi (Mycena s.s.) driven by repeated elements and novel gene families across ecological guilds.</title>
        <authorList>
            <consortium name="Lawrence Berkeley National Laboratory"/>
            <person name="Harder C.B."/>
            <person name="Miyauchi S."/>
            <person name="Viragh M."/>
            <person name="Kuo A."/>
            <person name="Thoen E."/>
            <person name="Andreopoulos B."/>
            <person name="Lu D."/>
            <person name="Skrede I."/>
            <person name="Drula E."/>
            <person name="Henrissat B."/>
            <person name="Morin E."/>
            <person name="Kohler A."/>
            <person name="Barry K."/>
            <person name="LaButti K."/>
            <person name="Morin E."/>
            <person name="Salamov A."/>
            <person name="Lipzen A."/>
            <person name="Mereny Z."/>
            <person name="Hegedus B."/>
            <person name="Baldrian P."/>
            <person name="Stursova M."/>
            <person name="Weitz H."/>
            <person name="Taylor A."/>
            <person name="Grigoriev I.V."/>
            <person name="Nagy L.G."/>
            <person name="Martin F."/>
            <person name="Kauserud H."/>
        </authorList>
    </citation>
    <scope>NUCLEOTIDE SEQUENCE</scope>
    <source>
        <strain evidence="2">CBHHK182m</strain>
    </source>
</reference>
<name>A0AAD7K4B8_9AGAR</name>
<comment type="caution">
    <text evidence="2">The sequence shown here is derived from an EMBL/GenBank/DDBJ whole genome shotgun (WGS) entry which is preliminary data.</text>
</comment>
<proteinExistence type="predicted"/>
<protein>
    <submittedName>
        <fullName evidence="2">Uncharacterized protein</fullName>
    </submittedName>
</protein>
<feature type="region of interest" description="Disordered" evidence="1">
    <location>
        <begin position="128"/>
        <end position="205"/>
    </location>
</feature>
<keyword evidence="3" id="KW-1185">Reference proteome</keyword>
<evidence type="ECO:0000313" key="3">
    <source>
        <dbReference type="Proteomes" id="UP001215598"/>
    </source>
</evidence>
<organism evidence="2 3">
    <name type="scientific">Mycena metata</name>
    <dbReference type="NCBI Taxonomy" id="1033252"/>
    <lineage>
        <taxon>Eukaryota</taxon>
        <taxon>Fungi</taxon>
        <taxon>Dikarya</taxon>
        <taxon>Basidiomycota</taxon>
        <taxon>Agaricomycotina</taxon>
        <taxon>Agaricomycetes</taxon>
        <taxon>Agaricomycetidae</taxon>
        <taxon>Agaricales</taxon>
        <taxon>Marasmiineae</taxon>
        <taxon>Mycenaceae</taxon>
        <taxon>Mycena</taxon>
    </lineage>
</organism>
<dbReference type="Proteomes" id="UP001215598">
    <property type="component" value="Unassembled WGS sequence"/>
</dbReference>
<accession>A0AAD7K4B8</accession>